<feature type="region of interest" description="Disordered" evidence="1">
    <location>
        <begin position="33"/>
        <end position="59"/>
    </location>
</feature>
<accession>E6QAJ6</accession>
<dbReference type="AlphaFoldDB" id="E6QAJ6"/>
<name>E6QAJ6_9ZZZZ</name>
<comment type="caution">
    <text evidence="2">The sequence shown here is derived from an EMBL/GenBank/DDBJ whole genome shotgun (WGS) entry which is preliminary data.</text>
</comment>
<sequence>MADIGIHATAQYRHKKRRPKRVALLALAGRTGLEPATSGVTGRHSNQLNYHPNKIGGGR</sequence>
<evidence type="ECO:0000256" key="1">
    <source>
        <dbReference type="SAM" id="MobiDB-lite"/>
    </source>
</evidence>
<proteinExistence type="predicted"/>
<organism evidence="2">
    <name type="scientific">mine drainage metagenome</name>
    <dbReference type="NCBI Taxonomy" id="410659"/>
    <lineage>
        <taxon>unclassified sequences</taxon>
        <taxon>metagenomes</taxon>
        <taxon>ecological metagenomes</taxon>
    </lineage>
</organism>
<dbReference type="AntiFam" id="ANF00014">
    <property type="entry name" value="tRNA translation"/>
</dbReference>
<reference evidence="2" key="1">
    <citation type="submission" date="2009-10" db="EMBL/GenBank/DDBJ databases">
        <title>Diversity of trophic interactions inside an arsenic-rich microbial ecosystem.</title>
        <authorList>
            <person name="Bertin P.N."/>
            <person name="Heinrich-Salmeron A."/>
            <person name="Pelletier E."/>
            <person name="Goulhen-Chollet F."/>
            <person name="Arsene-Ploetze F."/>
            <person name="Gallien S."/>
            <person name="Calteau A."/>
            <person name="Vallenet D."/>
            <person name="Casiot C."/>
            <person name="Chane-Woon-Ming B."/>
            <person name="Giloteaux L."/>
            <person name="Barakat M."/>
            <person name="Bonnefoy V."/>
            <person name="Bruneel O."/>
            <person name="Chandler M."/>
            <person name="Cleiss J."/>
            <person name="Duran R."/>
            <person name="Elbaz-Poulichet F."/>
            <person name="Fonknechten N."/>
            <person name="Lauga B."/>
            <person name="Mornico D."/>
            <person name="Ortet P."/>
            <person name="Schaeffer C."/>
            <person name="Siguier P."/>
            <person name="Alexander Thil Smith A."/>
            <person name="Van Dorsselaer A."/>
            <person name="Weissenbach J."/>
            <person name="Medigue C."/>
            <person name="Le Paslier D."/>
        </authorList>
    </citation>
    <scope>NUCLEOTIDE SEQUENCE</scope>
</reference>
<protein>
    <submittedName>
        <fullName evidence="2">Uncharacterized protein</fullName>
    </submittedName>
</protein>
<feature type="compositionally biased region" description="Polar residues" evidence="1">
    <location>
        <begin position="38"/>
        <end position="50"/>
    </location>
</feature>
<dbReference type="EMBL" id="CABP01000054">
    <property type="protein sequence ID" value="CBI04222.1"/>
    <property type="molecule type" value="Genomic_DNA"/>
</dbReference>
<evidence type="ECO:0000313" key="2">
    <source>
        <dbReference type="EMBL" id="CBI04222.1"/>
    </source>
</evidence>
<gene>
    <name evidence="2" type="ORF">CARN5_2355</name>
</gene>